<evidence type="ECO:0000313" key="2">
    <source>
        <dbReference type="Proteomes" id="UP000663444"/>
    </source>
</evidence>
<dbReference type="Proteomes" id="UP000663444">
    <property type="component" value="Chromosome"/>
</dbReference>
<dbReference type="RefSeq" id="WP_203386072.1">
    <property type="nucleotide sequence ID" value="NZ_CP064781.1"/>
</dbReference>
<accession>A0A974PX13</accession>
<dbReference type="AlphaFoldDB" id="A0A974PX13"/>
<organism evidence="1 2">
    <name type="scientific">Azospira restricta</name>
    <dbReference type="NCBI Taxonomy" id="404405"/>
    <lineage>
        <taxon>Bacteria</taxon>
        <taxon>Pseudomonadati</taxon>
        <taxon>Pseudomonadota</taxon>
        <taxon>Betaproteobacteria</taxon>
        <taxon>Rhodocyclales</taxon>
        <taxon>Rhodocyclaceae</taxon>
        <taxon>Azospira</taxon>
    </lineage>
</organism>
<reference evidence="1" key="1">
    <citation type="submission" date="2020-11" db="EMBL/GenBank/DDBJ databases">
        <title>Azospira restricta DSM 18626 genome sequence.</title>
        <authorList>
            <person name="Moe W.M."/>
        </authorList>
    </citation>
    <scope>NUCLEOTIDE SEQUENCE</scope>
    <source>
        <strain evidence="1">DSM 18626</strain>
    </source>
</reference>
<name>A0A974PX13_9RHOO</name>
<gene>
    <name evidence="1" type="ORF">IWH25_12210</name>
</gene>
<dbReference type="EMBL" id="CP064781">
    <property type="protein sequence ID" value="QRJ62540.1"/>
    <property type="molecule type" value="Genomic_DNA"/>
</dbReference>
<proteinExistence type="predicted"/>
<dbReference type="KEGG" id="ares:IWH25_12210"/>
<keyword evidence="2" id="KW-1185">Reference proteome</keyword>
<sequence length="277" mass="31289">MNGIQETGFRWTGLILGVMAMTMATSCKADSVQVFPEPWQVLEPGKPPEIWPKIEIVSEGREGGTIEAGDLVQISTKFFSTKEGKFYSTDDWWLWMGFNSQKETAFYSSNPAQRSALLGLKVGGVIKYLEEKDNIADVGKLFINPIGDPAYYSWRKGKKGFGRIFTPYESGYTLVEIKRVCKGKAQYRTVRLFDDSYVQRCTWAPLHCEMTKTPREGWIDEAKIEAVCSDGKVATFQYGPVESRNGKRWSGPVNAGNYFDRWITAAWDKLPVGVQLK</sequence>
<protein>
    <submittedName>
        <fullName evidence="1">Uncharacterized protein</fullName>
    </submittedName>
</protein>
<evidence type="ECO:0000313" key="1">
    <source>
        <dbReference type="EMBL" id="QRJ62540.1"/>
    </source>
</evidence>